<keyword evidence="6" id="KW-0067">ATP-binding</keyword>
<sequence>MIAKNYRLVERIGSGGAGVVWRAIDERLERPVAVKEILVQPGLPESEREMLRHRAMREARNAARFQHPNAIVVFDIAEHEGNPCLVMEYFRSRSLAEVLSAEGTLPLPQVARIGRQVASALMSAHNAGIVHRDVKPGNVLINDAGLVKITDFGISKAAGDVTLTATGLVSGTVAYLPPEIARGAEPTPASDVFGLGATLFHALEGEPPYGRDQNPLAVLYKAASGEMAEPRRAGEATVLLRRMLASDPEQRPSLREARAELAGVAESNGARGAAAPQQGRRRGLIDAVRASVPAGVSAARSATTQLVPPAQSAPARPVRTDTAQAHTYPADTTPRRGDRATAMAPFVTDARPVPAARSGSRPVVFTGAVVIVLLMVLGLVYGIVTMSGGNVGSGAGTTSESAAPGLEQTPSSGGNVAWGAAGEVVARFYSNPAGSWSLLTPAAQQVYGDAAGFEAYWSSRVVQSFGQIEAYKRANNPDGSVDLRINGLAYDGQSRDLEVRVVDADGRLLIDSDTR</sequence>
<evidence type="ECO:0000256" key="7">
    <source>
        <dbReference type="SAM" id="MobiDB-lite"/>
    </source>
</evidence>
<proteinExistence type="predicted"/>
<dbReference type="SMART" id="SM00220">
    <property type="entry name" value="S_TKc"/>
    <property type="match status" value="1"/>
</dbReference>
<evidence type="ECO:0000256" key="2">
    <source>
        <dbReference type="ARBA" id="ARBA00022527"/>
    </source>
</evidence>
<comment type="caution">
    <text evidence="10">The sequence shown here is derived from an EMBL/GenBank/DDBJ whole genome shotgun (WGS) entry which is preliminary data.</text>
</comment>
<dbReference type="PANTHER" id="PTHR43289">
    <property type="entry name" value="MITOGEN-ACTIVATED PROTEIN KINASE KINASE KINASE 20-RELATED"/>
    <property type="match status" value="1"/>
</dbReference>
<protein>
    <recommendedName>
        <fullName evidence="1">non-specific serine/threonine protein kinase</fullName>
        <ecNumber evidence="1">2.7.11.1</ecNumber>
    </recommendedName>
</protein>
<feature type="region of interest" description="Disordered" evidence="7">
    <location>
        <begin position="394"/>
        <end position="414"/>
    </location>
</feature>
<dbReference type="GO" id="GO:0004674">
    <property type="term" value="F:protein serine/threonine kinase activity"/>
    <property type="evidence" value="ECO:0007669"/>
    <property type="project" value="UniProtKB-KW"/>
</dbReference>
<dbReference type="PROSITE" id="PS50011">
    <property type="entry name" value="PROTEIN_KINASE_DOM"/>
    <property type="match status" value="1"/>
</dbReference>
<gene>
    <name evidence="10" type="ORF">HT102_03610</name>
</gene>
<dbReference type="InterPro" id="IPR000719">
    <property type="entry name" value="Prot_kinase_dom"/>
</dbReference>
<dbReference type="GO" id="GO:0005524">
    <property type="term" value="F:ATP binding"/>
    <property type="evidence" value="ECO:0007669"/>
    <property type="project" value="UniProtKB-KW"/>
</dbReference>
<dbReference type="Gene3D" id="1.10.510.10">
    <property type="entry name" value="Transferase(Phosphotransferase) domain 1"/>
    <property type="match status" value="1"/>
</dbReference>
<evidence type="ECO:0000256" key="5">
    <source>
        <dbReference type="ARBA" id="ARBA00022777"/>
    </source>
</evidence>
<keyword evidence="8" id="KW-1133">Transmembrane helix</keyword>
<feature type="region of interest" description="Disordered" evidence="7">
    <location>
        <begin position="299"/>
        <end position="321"/>
    </location>
</feature>
<evidence type="ECO:0000256" key="8">
    <source>
        <dbReference type="SAM" id="Phobius"/>
    </source>
</evidence>
<dbReference type="Proteomes" id="UP000642993">
    <property type="component" value="Unassembled WGS sequence"/>
</dbReference>
<feature type="region of interest" description="Disordered" evidence="7">
    <location>
        <begin position="262"/>
        <end position="282"/>
    </location>
</feature>
<evidence type="ECO:0000256" key="4">
    <source>
        <dbReference type="ARBA" id="ARBA00022741"/>
    </source>
</evidence>
<dbReference type="InterPro" id="IPR008271">
    <property type="entry name" value="Ser/Thr_kinase_AS"/>
</dbReference>
<dbReference type="EMBL" id="JACYWE010000002">
    <property type="protein sequence ID" value="MBD8505575.1"/>
    <property type="molecule type" value="Genomic_DNA"/>
</dbReference>
<name>A0A927JB01_9ACTN</name>
<dbReference type="Pfam" id="PF00069">
    <property type="entry name" value="Pkinase"/>
    <property type="match status" value="1"/>
</dbReference>
<evidence type="ECO:0000313" key="10">
    <source>
        <dbReference type="EMBL" id="MBD8505575.1"/>
    </source>
</evidence>
<organism evidence="10 11">
    <name type="scientific">Lolliginicoccus lacisalsi</name>
    <dbReference type="NCBI Taxonomy" id="2742202"/>
    <lineage>
        <taxon>Bacteria</taxon>
        <taxon>Bacillati</taxon>
        <taxon>Actinomycetota</taxon>
        <taxon>Actinomycetes</taxon>
        <taxon>Mycobacteriales</taxon>
        <taxon>Hoyosellaceae</taxon>
        <taxon>Lolliginicoccus</taxon>
    </lineage>
</organism>
<feature type="transmembrane region" description="Helical" evidence="8">
    <location>
        <begin position="363"/>
        <end position="384"/>
    </location>
</feature>
<evidence type="ECO:0000256" key="1">
    <source>
        <dbReference type="ARBA" id="ARBA00012513"/>
    </source>
</evidence>
<evidence type="ECO:0000256" key="3">
    <source>
        <dbReference type="ARBA" id="ARBA00022679"/>
    </source>
</evidence>
<keyword evidence="5 10" id="KW-0418">Kinase</keyword>
<keyword evidence="8" id="KW-0812">Transmembrane</keyword>
<dbReference type="AlphaFoldDB" id="A0A927JB01"/>
<dbReference type="SUPFAM" id="SSF56112">
    <property type="entry name" value="Protein kinase-like (PK-like)"/>
    <property type="match status" value="1"/>
</dbReference>
<keyword evidence="8" id="KW-0472">Membrane</keyword>
<accession>A0A927JB01</accession>
<keyword evidence="4" id="KW-0547">Nucleotide-binding</keyword>
<evidence type="ECO:0000313" key="11">
    <source>
        <dbReference type="Proteomes" id="UP000642993"/>
    </source>
</evidence>
<evidence type="ECO:0000259" key="9">
    <source>
        <dbReference type="PROSITE" id="PS50011"/>
    </source>
</evidence>
<feature type="domain" description="Protein kinase" evidence="9">
    <location>
        <begin position="6"/>
        <end position="264"/>
    </location>
</feature>
<keyword evidence="11" id="KW-1185">Reference proteome</keyword>
<dbReference type="PANTHER" id="PTHR43289:SF6">
    <property type="entry name" value="SERINE_THREONINE-PROTEIN KINASE NEKL-3"/>
    <property type="match status" value="1"/>
</dbReference>
<evidence type="ECO:0000256" key="6">
    <source>
        <dbReference type="ARBA" id="ARBA00022840"/>
    </source>
</evidence>
<dbReference type="PROSITE" id="PS00108">
    <property type="entry name" value="PROTEIN_KINASE_ST"/>
    <property type="match status" value="1"/>
</dbReference>
<dbReference type="EC" id="2.7.11.1" evidence="1"/>
<dbReference type="Gene3D" id="3.30.200.20">
    <property type="entry name" value="Phosphorylase Kinase, domain 1"/>
    <property type="match status" value="1"/>
</dbReference>
<dbReference type="InterPro" id="IPR011009">
    <property type="entry name" value="Kinase-like_dom_sf"/>
</dbReference>
<reference evidence="10" key="1">
    <citation type="submission" date="2020-09" db="EMBL/GenBank/DDBJ databases">
        <title>Hoyosella lacisalsi sp. nov., a halotolerant actinobacterium isolated from soil of Lake Gudzhirganskoe.</title>
        <authorList>
            <person name="Yang Q."/>
            <person name="Guo P.Y."/>
            <person name="Liu S.W."/>
            <person name="Li F.N."/>
            <person name="Sun C.H."/>
        </authorList>
    </citation>
    <scope>NUCLEOTIDE SEQUENCE</scope>
    <source>
        <strain evidence="10">G463</strain>
    </source>
</reference>
<feature type="compositionally biased region" description="Low complexity" evidence="7">
    <location>
        <begin position="269"/>
        <end position="278"/>
    </location>
</feature>
<keyword evidence="2" id="KW-0723">Serine/threonine-protein kinase</keyword>
<keyword evidence="3" id="KW-0808">Transferase</keyword>
<dbReference type="CDD" id="cd14014">
    <property type="entry name" value="STKc_PknB_like"/>
    <property type="match status" value="1"/>
</dbReference>